<feature type="transmembrane region" description="Helical" evidence="7">
    <location>
        <begin position="192"/>
        <end position="214"/>
    </location>
</feature>
<dbReference type="CDD" id="cd06261">
    <property type="entry name" value="TM_PBP2"/>
    <property type="match status" value="1"/>
</dbReference>
<gene>
    <name evidence="10" type="ORF">I8D64_00415</name>
</gene>
<comment type="similarity">
    <text evidence="7">Belongs to the binding-protein-dependent transport system permease family.</text>
</comment>
<feature type="transmembrane region" description="Helical" evidence="7">
    <location>
        <begin position="40"/>
        <end position="62"/>
    </location>
</feature>
<evidence type="ECO:0000256" key="7">
    <source>
        <dbReference type="RuleBase" id="RU363032"/>
    </source>
</evidence>
<dbReference type="InterPro" id="IPR035906">
    <property type="entry name" value="MetI-like_sf"/>
</dbReference>
<feature type="domain" description="ABC transmembrane type-1" evidence="9">
    <location>
        <begin position="103"/>
        <end position="319"/>
    </location>
</feature>
<feature type="transmembrane region" description="Helical" evidence="7">
    <location>
        <begin position="103"/>
        <end position="132"/>
    </location>
</feature>
<keyword evidence="6 7" id="KW-0472">Membrane</keyword>
<dbReference type="PANTHER" id="PTHR30193">
    <property type="entry name" value="ABC TRANSPORTER PERMEASE PROTEIN"/>
    <property type="match status" value="1"/>
</dbReference>
<evidence type="ECO:0000256" key="8">
    <source>
        <dbReference type="SAM" id="MobiDB-lite"/>
    </source>
</evidence>
<keyword evidence="5 7" id="KW-1133">Transmembrane helix</keyword>
<dbReference type="InterPro" id="IPR000515">
    <property type="entry name" value="MetI-like"/>
</dbReference>
<comment type="subcellular location">
    <subcellularLocation>
        <location evidence="1 7">Cell membrane</location>
        <topology evidence="1 7">Multi-pass membrane protein</topology>
    </subcellularLocation>
</comment>
<keyword evidence="11" id="KW-1185">Reference proteome</keyword>
<feature type="compositionally biased region" description="Polar residues" evidence="8">
    <location>
        <begin position="1"/>
        <end position="12"/>
    </location>
</feature>
<evidence type="ECO:0000256" key="5">
    <source>
        <dbReference type="ARBA" id="ARBA00022989"/>
    </source>
</evidence>
<reference evidence="10 11" key="1">
    <citation type="submission" date="2020-12" db="EMBL/GenBank/DDBJ databases">
        <title>Brachybacterium sp. MASK1Z-5, whole genome shotgun sequence.</title>
        <authorList>
            <person name="Tuo L."/>
        </authorList>
    </citation>
    <scope>NUCLEOTIDE SEQUENCE [LARGE SCALE GENOMIC DNA]</scope>
    <source>
        <strain evidence="10 11">MASK1Z-5</strain>
    </source>
</reference>
<feature type="transmembrane region" description="Helical" evidence="7">
    <location>
        <begin position="247"/>
        <end position="272"/>
    </location>
</feature>
<dbReference type="Gene3D" id="1.10.3720.10">
    <property type="entry name" value="MetI-like"/>
    <property type="match status" value="1"/>
</dbReference>
<dbReference type="PANTHER" id="PTHR30193:SF37">
    <property type="entry name" value="INNER MEMBRANE ABC TRANSPORTER PERMEASE PROTEIN YCJO"/>
    <property type="match status" value="1"/>
</dbReference>
<dbReference type="RefSeq" id="WP_200500558.1">
    <property type="nucleotide sequence ID" value="NZ_JAEDAJ010000001.1"/>
</dbReference>
<evidence type="ECO:0000256" key="4">
    <source>
        <dbReference type="ARBA" id="ARBA00022692"/>
    </source>
</evidence>
<evidence type="ECO:0000313" key="10">
    <source>
        <dbReference type="EMBL" id="MBK0329869.1"/>
    </source>
</evidence>
<accession>A0ABS1B5G7</accession>
<feature type="transmembrane region" description="Helical" evidence="7">
    <location>
        <begin position="292"/>
        <end position="318"/>
    </location>
</feature>
<keyword evidence="4 7" id="KW-0812">Transmembrane</keyword>
<feature type="transmembrane region" description="Helical" evidence="7">
    <location>
        <begin position="144"/>
        <end position="164"/>
    </location>
</feature>
<dbReference type="SUPFAM" id="SSF161098">
    <property type="entry name" value="MetI-like"/>
    <property type="match status" value="1"/>
</dbReference>
<evidence type="ECO:0000313" key="11">
    <source>
        <dbReference type="Proteomes" id="UP000612352"/>
    </source>
</evidence>
<dbReference type="Pfam" id="PF00528">
    <property type="entry name" value="BPD_transp_1"/>
    <property type="match status" value="1"/>
</dbReference>
<dbReference type="PROSITE" id="PS50928">
    <property type="entry name" value="ABC_TM1"/>
    <property type="match status" value="1"/>
</dbReference>
<sequence length="328" mass="35723">MSTSESSLPQTLPRTGAGRPGNPAPRTGPARRRSRARRALTSPIAYLFVAPAIAIFGIWTIFPTLYTFRVSTFDWNQLNPAMSEFIGLGNYRDMLSGSTNPSFWQTFGVSCYFVIANVVVGTILALLLALLVRRGSKLMAAARTSFFLAYIAPGVATALIWLWIFNPRFGLANGVLSLLHLPVIDWLGDSRYAMLSIIVYSVWHEVGFLVLVFVGGLMTTSGELSEAAKVDGANPWQEFSRVTLPQLIPYVAFVVIISSISSLQAFTQFFVLTGGGPGYSTSTIGFQLYQQAFVLGNTGYGAALAVVLFLITLVLSIIQLRISARLSR</sequence>
<comment type="caution">
    <text evidence="10">The sequence shown here is derived from an EMBL/GenBank/DDBJ whole genome shotgun (WGS) entry which is preliminary data.</text>
</comment>
<dbReference type="InterPro" id="IPR051393">
    <property type="entry name" value="ABC_transporter_permease"/>
</dbReference>
<feature type="region of interest" description="Disordered" evidence="8">
    <location>
        <begin position="1"/>
        <end position="34"/>
    </location>
</feature>
<proteinExistence type="inferred from homology"/>
<evidence type="ECO:0000259" key="9">
    <source>
        <dbReference type="PROSITE" id="PS50928"/>
    </source>
</evidence>
<dbReference type="EMBL" id="JAEDAJ010000001">
    <property type="protein sequence ID" value="MBK0329869.1"/>
    <property type="molecule type" value="Genomic_DNA"/>
</dbReference>
<evidence type="ECO:0000256" key="3">
    <source>
        <dbReference type="ARBA" id="ARBA00022475"/>
    </source>
</evidence>
<evidence type="ECO:0000256" key="1">
    <source>
        <dbReference type="ARBA" id="ARBA00004651"/>
    </source>
</evidence>
<feature type="compositionally biased region" description="Low complexity" evidence="8">
    <location>
        <begin position="13"/>
        <end position="28"/>
    </location>
</feature>
<evidence type="ECO:0000256" key="2">
    <source>
        <dbReference type="ARBA" id="ARBA00022448"/>
    </source>
</evidence>
<keyword evidence="2 7" id="KW-0813">Transport</keyword>
<dbReference type="Proteomes" id="UP000612352">
    <property type="component" value="Unassembled WGS sequence"/>
</dbReference>
<keyword evidence="3" id="KW-1003">Cell membrane</keyword>
<organism evidence="10 11">
    <name type="scientific">Brachybacterium halotolerans</name>
    <dbReference type="NCBI Taxonomy" id="2795215"/>
    <lineage>
        <taxon>Bacteria</taxon>
        <taxon>Bacillati</taxon>
        <taxon>Actinomycetota</taxon>
        <taxon>Actinomycetes</taxon>
        <taxon>Micrococcales</taxon>
        <taxon>Dermabacteraceae</taxon>
        <taxon>Brachybacterium</taxon>
    </lineage>
</organism>
<evidence type="ECO:0000256" key="6">
    <source>
        <dbReference type="ARBA" id="ARBA00023136"/>
    </source>
</evidence>
<protein>
    <submittedName>
        <fullName evidence="10">Sugar ABC transporter permease</fullName>
    </submittedName>
</protein>
<name>A0ABS1B5G7_9MICO</name>